<comment type="function">
    <text evidence="8 10">Cotranslationally removes the N-terminal methionine from nascent proteins. The N-terminal methionine is often cleaved when the second residue in the primary sequence is small and uncharged (Met-Ala-, Cys, Gly, Pro, Ser, Thr, or Val).</text>
</comment>
<dbReference type="SUPFAM" id="SSF55920">
    <property type="entry name" value="Creatinase/aminopeptidase"/>
    <property type="match status" value="1"/>
</dbReference>
<dbReference type="InterPro" id="IPR000994">
    <property type="entry name" value="Pept_M24"/>
</dbReference>
<keyword evidence="4 8" id="KW-0479">Metal-binding</keyword>
<evidence type="ECO:0000313" key="15">
    <source>
        <dbReference type="Proteomes" id="UP000322899"/>
    </source>
</evidence>
<feature type="binding site" evidence="8">
    <location>
        <position position="365"/>
    </location>
    <ligand>
        <name>Zn(2+)</name>
        <dbReference type="ChEBI" id="CHEBI:29105"/>
        <label>4</label>
        <note>catalytic</note>
    </ligand>
</feature>
<dbReference type="PROSITE" id="PS00680">
    <property type="entry name" value="MAP_1"/>
    <property type="match status" value="1"/>
</dbReference>
<protein>
    <recommendedName>
        <fullName evidence="10">Methionine aminopeptidase</fullName>
        <ecNumber evidence="10">3.4.11.18</ecNumber>
    </recommendedName>
</protein>
<evidence type="ECO:0000256" key="4">
    <source>
        <dbReference type="ARBA" id="ARBA00022723"/>
    </source>
</evidence>
<dbReference type="InterPro" id="IPR001714">
    <property type="entry name" value="Pept_M24_MAP"/>
</dbReference>
<evidence type="ECO:0000256" key="5">
    <source>
        <dbReference type="ARBA" id="ARBA00022771"/>
    </source>
</evidence>
<evidence type="ECO:0000256" key="6">
    <source>
        <dbReference type="ARBA" id="ARBA00022801"/>
    </source>
</evidence>
<keyword evidence="2 8" id="KW-0963">Cytoplasm</keyword>
<accession>A0A5A8C2J7</accession>
<dbReference type="GO" id="GO:0008270">
    <property type="term" value="F:zinc ion binding"/>
    <property type="evidence" value="ECO:0007669"/>
    <property type="project" value="UniProtKB-KW"/>
</dbReference>
<comment type="subunit">
    <text evidence="8">Associates with the 60S ribosomal subunit of the 80S translational complex.</text>
</comment>
<dbReference type="AlphaFoldDB" id="A0A5A8C2J7"/>
<dbReference type="PROSITE" id="PS52013">
    <property type="entry name" value="ZF_C6H2"/>
    <property type="match status" value="1"/>
</dbReference>
<proteinExistence type="inferred from homology"/>
<name>A0A5A8C2J7_CAFRO</name>
<reference evidence="15 16" key="1">
    <citation type="submission" date="2019-07" db="EMBL/GenBank/DDBJ databases">
        <title>Genomes of Cafeteria roenbergensis.</title>
        <authorList>
            <person name="Fischer M.G."/>
            <person name="Hackl T."/>
            <person name="Roman M."/>
        </authorList>
    </citation>
    <scope>NUCLEOTIDE SEQUENCE [LARGE SCALE GENOMIC DNA]</scope>
    <source>
        <strain evidence="14 15">E4-10P</strain>
        <strain evidence="13 16">RCC970-E3</strain>
    </source>
</reference>
<comment type="catalytic activity">
    <reaction evidence="8 10">
        <text>Release of N-terminal amino acids, preferentially methionine, from peptides and arylamides.</text>
        <dbReference type="EC" id="3.4.11.18"/>
    </reaction>
</comment>
<feature type="binding site" evidence="8">
    <location>
        <position position="308"/>
    </location>
    <ligand>
        <name>a protein</name>
        <dbReference type="ChEBI" id="CHEBI:16541"/>
    </ligand>
    <ligandPart>
        <name>N-terminal L-methionine residue</name>
        <dbReference type="ChEBI" id="CHEBI:64731"/>
    </ligandPart>
</feature>
<dbReference type="InterPro" id="IPR031615">
    <property type="entry name" value="Zfn-C6H2"/>
</dbReference>
<feature type="binding site" evidence="8">
    <location>
        <position position="365"/>
    </location>
    <ligand>
        <name>Zn(2+)</name>
        <dbReference type="ChEBI" id="CHEBI:29105"/>
        <label>3</label>
    </ligand>
</feature>
<dbReference type="GO" id="GO:0005829">
    <property type="term" value="C:cytosol"/>
    <property type="evidence" value="ECO:0007669"/>
    <property type="project" value="TreeGrafter"/>
</dbReference>
<dbReference type="Proteomes" id="UP000322899">
    <property type="component" value="Unassembled WGS sequence"/>
</dbReference>
<evidence type="ECO:0000313" key="16">
    <source>
        <dbReference type="Proteomes" id="UP000324907"/>
    </source>
</evidence>
<evidence type="ECO:0000256" key="10">
    <source>
        <dbReference type="RuleBase" id="RU003653"/>
    </source>
</evidence>
<dbReference type="CDD" id="cd01086">
    <property type="entry name" value="MetAP1"/>
    <property type="match status" value="1"/>
</dbReference>
<organism evidence="13 16">
    <name type="scientific">Cafeteria roenbergensis</name>
    <name type="common">Marine flagellate</name>
    <dbReference type="NCBI Taxonomy" id="33653"/>
    <lineage>
        <taxon>Eukaryota</taxon>
        <taxon>Sar</taxon>
        <taxon>Stramenopiles</taxon>
        <taxon>Bigyra</taxon>
        <taxon>Opalozoa</taxon>
        <taxon>Bicosoecida</taxon>
        <taxon>Cafeteriaceae</taxon>
        <taxon>Cafeteria</taxon>
    </lineage>
</organism>
<keyword evidence="3 8" id="KW-0645">Protease</keyword>
<feature type="binding site" evidence="8">
    <location>
        <position position="210"/>
    </location>
    <ligand>
        <name>a protein</name>
        <dbReference type="ChEBI" id="CHEBI:16541"/>
    </ligand>
    <ligandPart>
        <name>N-terminal L-methionine residue</name>
        <dbReference type="ChEBI" id="CHEBI:64731"/>
    </ligandPart>
</feature>
<evidence type="ECO:0000256" key="2">
    <source>
        <dbReference type="ARBA" id="ARBA00022490"/>
    </source>
</evidence>
<keyword evidence="5 9" id="KW-0863">Zinc-finger</keyword>
<dbReference type="EMBL" id="VLTO01000073">
    <property type="protein sequence ID" value="KAA0169120.1"/>
    <property type="molecule type" value="Genomic_DNA"/>
</dbReference>
<dbReference type="HAMAP" id="MF_01974">
    <property type="entry name" value="MetAP_1"/>
    <property type="match status" value="1"/>
</dbReference>
<dbReference type="EC" id="3.4.11.18" evidence="10"/>
<dbReference type="InterPro" id="IPR036005">
    <property type="entry name" value="Creatinase/aminopeptidase-like"/>
</dbReference>
<comment type="cofactor">
    <cofactor evidence="8">
        <name>Zn(2+)</name>
        <dbReference type="ChEBI" id="CHEBI:29105"/>
    </cofactor>
    <cofactor evidence="8">
        <name>Co(2+)</name>
        <dbReference type="ChEBI" id="CHEBI:48828"/>
    </cofactor>
    <cofactor evidence="8">
        <name>Mn(2+)</name>
        <dbReference type="ChEBI" id="CHEBI:29035"/>
    </cofactor>
    <cofactor evidence="8">
        <name>Fe(2+)</name>
        <dbReference type="ChEBI" id="CHEBI:29033"/>
    </cofactor>
    <text evidence="8">Binds 2 divalent metal cations per subunit. Has a high-affinity and a low affinity metal-binding site. The true nature of the physiological cofactor is under debate. The enzyme is active with zinc, cobalt, manganese or divalent iron ions. Has high activity with zinc; zinc cofactor is transferred into the active site region by the ZNG1 zinc chaperone.</text>
</comment>
<dbReference type="Proteomes" id="UP000324907">
    <property type="component" value="Unassembled WGS sequence"/>
</dbReference>
<feature type="region of interest" description="Disordered" evidence="11">
    <location>
        <begin position="403"/>
        <end position="438"/>
    </location>
</feature>
<comment type="cofactor">
    <cofactor evidence="10">
        <name>Co(2+)</name>
        <dbReference type="ChEBI" id="CHEBI:48828"/>
    </cofactor>
    <cofactor evidence="10">
        <name>Zn(2+)</name>
        <dbReference type="ChEBI" id="CHEBI:29105"/>
    </cofactor>
    <cofactor evidence="10">
        <name>Mn(2+)</name>
        <dbReference type="ChEBI" id="CHEBI:29035"/>
    </cofactor>
    <cofactor evidence="10">
        <name>Fe(2+)</name>
        <dbReference type="ChEBI" id="CHEBI:29033"/>
    </cofactor>
    <text evidence="10">Binds 2 divalent metal cations per subunit. Has a high-affinity and a low affinity metal-binding site. The true nature of the physiological cofactor is under debate. The enzyme is active with cobalt, zinc, manganese or divalent iron ions.</text>
</comment>
<keyword evidence="6 8" id="KW-0378">Hydrolase</keyword>
<dbReference type="EMBL" id="VLTL01000325">
    <property type="protein sequence ID" value="KAA0146071.1"/>
    <property type="molecule type" value="Genomic_DNA"/>
</dbReference>
<dbReference type="GO" id="GO:0004239">
    <property type="term" value="F:initiator methionyl aminopeptidase activity"/>
    <property type="evidence" value="ECO:0007669"/>
    <property type="project" value="UniProtKB-UniRule"/>
</dbReference>
<feature type="compositionally biased region" description="Low complexity" evidence="11">
    <location>
        <begin position="405"/>
        <end position="438"/>
    </location>
</feature>
<dbReference type="GO" id="GO:0070006">
    <property type="term" value="F:metalloaminopeptidase activity"/>
    <property type="evidence" value="ECO:0007669"/>
    <property type="project" value="UniProtKB-UniRule"/>
</dbReference>
<feature type="binding site" evidence="8">
    <location>
        <position position="238"/>
    </location>
    <ligand>
        <name>Zn(2+)</name>
        <dbReference type="ChEBI" id="CHEBI:29105"/>
        <label>4</label>
        <note>catalytic</note>
    </ligand>
</feature>
<comment type="caution">
    <text evidence="13">The sequence shown here is derived from an EMBL/GenBank/DDBJ whole genome shotgun (WGS) entry which is preliminary data.</text>
</comment>
<feature type="binding site" evidence="8">
    <location>
        <position position="334"/>
    </location>
    <ligand>
        <name>Zn(2+)</name>
        <dbReference type="ChEBI" id="CHEBI:29105"/>
        <label>4</label>
        <note>catalytic</note>
    </ligand>
</feature>
<evidence type="ECO:0000259" key="12">
    <source>
        <dbReference type="PROSITE" id="PS52013"/>
    </source>
</evidence>
<dbReference type="GO" id="GO:0006508">
    <property type="term" value="P:proteolysis"/>
    <property type="evidence" value="ECO:0007669"/>
    <property type="project" value="UniProtKB-KW"/>
</dbReference>
<sequence length="438" mass="46614">MAAAAADAAFVCCTPGCGKPASMVCPKCKELNIHGSFFCNQTCFKGYWSEHKALHKRFKLLMADVAAKARKPLDAATLEATGDFAGDFTGYKFTSDLRPGKVTPQMRVPSLIPQPDYALTGEPLSEMLEQRTRKIAVNTPEQIEAMRRAGRVARAVMDEASAILRPGVTPDAVDRVVFAGCVSRGAYPSPLNYMGFPKSVCVSVNDVVCHGIPDSRPFENGDIVNLDVTVYIGGHHADMNETFIIGDVDEESRAIIRCSFDALKAAIDMCKPGVMYREIGDVIDAVVRPRGFSSVKRYCGHGVNRLFHCAPNVPHYRRNKTAGALKPGHTFTIEPMINGGTEACTEWPDDWTALTTDGKRSAQFEHTLLVTATGVEVLTAPGVDKPGAKAPTTIEWNEAFYTRPGTPAEEGAGAASGAGASDAGAPGAGAAAAAATAE</sequence>
<dbReference type="Gene3D" id="3.90.230.10">
    <property type="entry name" value="Creatinase/methionine aminopeptidase superfamily"/>
    <property type="match status" value="1"/>
</dbReference>
<evidence type="ECO:0000313" key="14">
    <source>
        <dbReference type="EMBL" id="KAA0169120.1"/>
    </source>
</evidence>
<feature type="binding site" evidence="8">
    <location>
        <position position="301"/>
    </location>
    <ligand>
        <name>Zn(2+)</name>
        <dbReference type="ChEBI" id="CHEBI:29105"/>
        <label>4</label>
        <note>catalytic</note>
    </ligand>
</feature>
<evidence type="ECO:0000313" key="13">
    <source>
        <dbReference type="EMBL" id="KAA0146071.1"/>
    </source>
</evidence>
<comment type="similarity">
    <text evidence="8 9">Belongs to the peptidase M24A family. Methionine aminopeptidase type 1 subfamily.</text>
</comment>
<dbReference type="PANTHER" id="PTHR43330">
    <property type="entry name" value="METHIONINE AMINOPEPTIDASE"/>
    <property type="match status" value="1"/>
</dbReference>
<dbReference type="OrthoDB" id="3209743at2759"/>
<dbReference type="Pfam" id="PF00557">
    <property type="entry name" value="Peptidase_M24"/>
    <property type="match status" value="1"/>
</dbReference>
<comment type="subcellular location">
    <subcellularLocation>
        <location evidence="8">Cytoplasm</location>
    </subcellularLocation>
</comment>
<dbReference type="NCBIfam" id="TIGR00500">
    <property type="entry name" value="met_pdase_I"/>
    <property type="match status" value="1"/>
</dbReference>
<evidence type="ECO:0000256" key="7">
    <source>
        <dbReference type="ARBA" id="ARBA00022833"/>
    </source>
</evidence>
<evidence type="ECO:0000256" key="8">
    <source>
        <dbReference type="HAMAP-Rule" id="MF_03174"/>
    </source>
</evidence>
<feature type="binding site" evidence="8">
    <location>
        <position position="227"/>
    </location>
    <ligand>
        <name>Zn(2+)</name>
        <dbReference type="ChEBI" id="CHEBI:29105"/>
        <label>3</label>
    </ligand>
</feature>
<dbReference type="Pfam" id="PF15801">
    <property type="entry name" value="zf-C6H2"/>
    <property type="match status" value="1"/>
</dbReference>
<evidence type="ECO:0000256" key="11">
    <source>
        <dbReference type="SAM" id="MobiDB-lite"/>
    </source>
</evidence>
<feature type="domain" description="C6H2-type" evidence="12">
    <location>
        <begin position="9"/>
        <end position="62"/>
    </location>
</feature>
<evidence type="ECO:0000256" key="9">
    <source>
        <dbReference type="PROSITE-ProRule" id="PRU01357"/>
    </source>
</evidence>
<evidence type="ECO:0000256" key="1">
    <source>
        <dbReference type="ARBA" id="ARBA00022438"/>
    </source>
</evidence>
<dbReference type="PANTHER" id="PTHR43330:SF7">
    <property type="entry name" value="METHIONINE AMINOPEPTIDASE 1"/>
    <property type="match status" value="1"/>
</dbReference>
<feature type="binding site" evidence="8">
    <location>
        <position position="238"/>
    </location>
    <ligand>
        <name>Zn(2+)</name>
        <dbReference type="ChEBI" id="CHEBI:29105"/>
        <label>3</label>
    </ligand>
</feature>
<dbReference type="PRINTS" id="PR00599">
    <property type="entry name" value="MAPEPTIDASE"/>
</dbReference>
<keyword evidence="1 8" id="KW-0031">Aminopeptidase</keyword>
<keyword evidence="7" id="KW-0862">Zinc</keyword>
<dbReference type="InterPro" id="IPR002467">
    <property type="entry name" value="Pept_M24A_MAP1"/>
</dbReference>
<evidence type="ECO:0000256" key="3">
    <source>
        <dbReference type="ARBA" id="ARBA00022670"/>
    </source>
</evidence>
<gene>
    <name evidence="14" type="ORF">FNF27_07072</name>
    <name evidence="13" type="ORF">FNF28_07737</name>
</gene>